<evidence type="ECO:0000256" key="1">
    <source>
        <dbReference type="ARBA" id="ARBA00011073"/>
    </source>
</evidence>
<dbReference type="OrthoDB" id="206201at2759"/>
<dbReference type="FunFam" id="3.40.50.200:FF:000014">
    <property type="entry name" value="Proteinase K"/>
    <property type="match status" value="1"/>
</dbReference>
<evidence type="ECO:0000313" key="10">
    <source>
        <dbReference type="Proteomes" id="UP000085678"/>
    </source>
</evidence>
<dbReference type="GO" id="GO:0004252">
    <property type="term" value="F:serine-type endopeptidase activity"/>
    <property type="evidence" value="ECO:0007669"/>
    <property type="project" value="UniProtKB-UniRule"/>
</dbReference>
<feature type="active site" description="Charge relay system" evidence="5">
    <location>
        <position position="424"/>
    </location>
</feature>
<feature type="compositionally biased region" description="Basic and acidic residues" evidence="7">
    <location>
        <begin position="56"/>
        <end position="72"/>
    </location>
</feature>
<evidence type="ECO:0000313" key="11">
    <source>
        <dbReference type="RefSeq" id="XP_013405156.1"/>
    </source>
</evidence>
<evidence type="ECO:0000256" key="2">
    <source>
        <dbReference type="ARBA" id="ARBA00022670"/>
    </source>
</evidence>
<feature type="active site" description="Charge relay system" evidence="5">
    <location>
        <position position="236"/>
    </location>
</feature>
<comment type="similarity">
    <text evidence="1 5 6">Belongs to the peptidase S8 family.</text>
</comment>
<dbReference type="KEGG" id="lak:106170003"/>
<dbReference type="PANTHER" id="PTHR43806">
    <property type="entry name" value="PEPTIDASE S8"/>
    <property type="match status" value="1"/>
</dbReference>
<dbReference type="RefSeq" id="XP_013405156.1">
    <property type="nucleotide sequence ID" value="XM_013549702.2"/>
</dbReference>
<dbReference type="GeneID" id="106170003"/>
<evidence type="ECO:0000256" key="5">
    <source>
        <dbReference type="PROSITE-ProRule" id="PRU01240"/>
    </source>
</evidence>
<dbReference type="PROSITE" id="PS00138">
    <property type="entry name" value="SUBTILASE_SER"/>
    <property type="match status" value="1"/>
</dbReference>
<keyword evidence="3 5" id="KW-0378">Hydrolase</keyword>
<dbReference type="Pfam" id="PF00082">
    <property type="entry name" value="Peptidase_S8"/>
    <property type="match status" value="1"/>
</dbReference>
<dbReference type="PRINTS" id="PR00723">
    <property type="entry name" value="SUBTILISIN"/>
</dbReference>
<dbReference type="SUPFAM" id="SSF52743">
    <property type="entry name" value="Subtilisin-like"/>
    <property type="match status" value="1"/>
</dbReference>
<dbReference type="PROSITE" id="PS00136">
    <property type="entry name" value="SUBTILASE_ASP"/>
    <property type="match status" value="1"/>
</dbReference>
<reference evidence="11" key="1">
    <citation type="submission" date="2025-08" db="UniProtKB">
        <authorList>
            <consortium name="RefSeq"/>
        </authorList>
    </citation>
    <scope>IDENTIFICATION</scope>
    <source>
        <tissue evidence="11">Gonads</tissue>
    </source>
</reference>
<feature type="active site" description="Charge relay system" evidence="5">
    <location>
        <position position="269"/>
    </location>
</feature>
<dbReference type="CDD" id="cd04077">
    <property type="entry name" value="Peptidases_S8_PCSK9_ProteinaseK_like"/>
    <property type="match status" value="1"/>
</dbReference>
<dbReference type="InParanoid" id="A0A1S3J4G5"/>
<dbReference type="InterPro" id="IPR023827">
    <property type="entry name" value="Peptidase_S8_Asp-AS"/>
</dbReference>
<dbReference type="GO" id="GO:0006508">
    <property type="term" value="P:proteolysis"/>
    <property type="evidence" value="ECO:0007669"/>
    <property type="project" value="UniProtKB-KW"/>
</dbReference>
<dbReference type="Gene3D" id="3.40.50.200">
    <property type="entry name" value="Peptidase S8/S53 domain"/>
    <property type="match status" value="1"/>
</dbReference>
<evidence type="ECO:0000256" key="3">
    <source>
        <dbReference type="ARBA" id="ARBA00022801"/>
    </source>
</evidence>
<proteinExistence type="inferred from homology"/>
<dbReference type="GO" id="GO:0005615">
    <property type="term" value="C:extracellular space"/>
    <property type="evidence" value="ECO:0007669"/>
    <property type="project" value="TreeGrafter"/>
</dbReference>
<dbReference type="InterPro" id="IPR023828">
    <property type="entry name" value="Peptidase_S8_Ser-AS"/>
</dbReference>
<protein>
    <submittedName>
        <fullName evidence="11">Subtilisin-like protease 3</fullName>
    </submittedName>
</protein>
<evidence type="ECO:0000256" key="6">
    <source>
        <dbReference type="RuleBase" id="RU003355"/>
    </source>
</evidence>
<evidence type="ECO:0000256" key="4">
    <source>
        <dbReference type="ARBA" id="ARBA00022825"/>
    </source>
</evidence>
<dbReference type="PROSITE" id="PS00137">
    <property type="entry name" value="SUBTILASE_HIS"/>
    <property type="match status" value="1"/>
</dbReference>
<evidence type="ECO:0000256" key="7">
    <source>
        <dbReference type="SAM" id="MobiDB-lite"/>
    </source>
</evidence>
<organism evidence="10 11">
    <name type="scientific">Lingula anatina</name>
    <name type="common">Brachiopod</name>
    <name type="synonym">Lingula unguis</name>
    <dbReference type="NCBI Taxonomy" id="7574"/>
    <lineage>
        <taxon>Eukaryota</taxon>
        <taxon>Metazoa</taxon>
        <taxon>Spiralia</taxon>
        <taxon>Lophotrochozoa</taxon>
        <taxon>Brachiopoda</taxon>
        <taxon>Linguliformea</taxon>
        <taxon>Lingulata</taxon>
        <taxon>Lingulida</taxon>
        <taxon>Linguloidea</taxon>
        <taxon>Lingulidae</taxon>
        <taxon>Lingula</taxon>
    </lineage>
</organism>
<feature type="domain" description="Peptidase S8/S53" evidence="9">
    <location>
        <begin position="229"/>
        <end position="449"/>
    </location>
</feature>
<keyword evidence="10" id="KW-1185">Reference proteome</keyword>
<dbReference type="AlphaFoldDB" id="A0A1S3J4G5"/>
<dbReference type="InterPro" id="IPR050131">
    <property type="entry name" value="Peptidase_S8_subtilisin-like"/>
</dbReference>
<dbReference type="InterPro" id="IPR022398">
    <property type="entry name" value="Peptidase_S8_His-AS"/>
</dbReference>
<evidence type="ECO:0000256" key="8">
    <source>
        <dbReference type="SAM" id="SignalP"/>
    </source>
</evidence>
<feature type="region of interest" description="Disordered" evidence="7">
    <location>
        <begin position="23"/>
        <end position="82"/>
    </location>
</feature>
<sequence>MKTTFAILVALTVVAVVCGAKNKAGDKPSPGVALPVPEKDEKKIPFKTSEEDDGQEKDPKESGKLEGDEKKQGGIQLDKGLSDDERDHLIRKELSKQGKLVVDEQSGKVRFVKAGAQGEGVPKSYIVTLQENVRNKRVKQMLKRSGLKGKSKRVKLSSKTDFVLIDNVEEEELDSLRGYTDLIKEIEQNNVVHADDCVTSQVSSALWGLDRLDNAPNDDRMVAWGDGTSIDVYIIDTGVLAAHQDFGGRVTLGLNSITGNLDSNDDHGHGTHVAGTAAGTTYGVAKNANIIAVKVLSSSGSGSSAGVIRGVEWVRDRVLQNKKVSIVNMSLGGGYSAASNRAQKELREAGVFSAVAAGNANTDACGKSPASAPDAITVGSTTSSDAKSSFSNWGGCVDIHAPGSSILSAYHTSNTATRTLSGTSMASPHVAGVAAALASTFNAKGWFPETSPTAVDWLESYIKLYAQEGVISGLVSGTTEKMLHMECLNMEEYNN</sequence>
<keyword evidence="4 5" id="KW-0720">Serine protease</keyword>
<keyword evidence="2 5" id="KW-0645">Protease</keyword>
<dbReference type="Proteomes" id="UP000085678">
    <property type="component" value="Unplaced"/>
</dbReference>
<dbReference type="InterPro" id="IPR036852">
    <property type="entry name" value="Peptidase_S8/S53_dom_sf"/>
</dbReference>
<evidence type="ECO:0000259" key="9">
    <source>
        <dbReference type="Pfam" id="PF00082"/>
    </source>
</evidence>
<dbReference type="InterPro" id="IPR015500">
    <property type="entry name" value="Peptidase_S8_subtilisin-rel"/>
</dbReference>
<dbReference type="PANTHER" id="PTHR43806:SF11">
    <property type="entry name" value="CEREVISIN-RELATED"/>
    <property type="match status" value="1"/>
</dbReference>
<accession>A0A1S3J4G5</accession>
<feature type="chain" id="PRO_5010280851" evidence="8">
    <location>
        <begin position="20"/>
        <end position="495"/>
    </location>
</feature>
<dbReference type="InterPro" id="IPR034193">
    <property type="entry name" value="PCSK9_ProteinaseK-like"/>
</dbReference>
<gene>
    <name evidence="11" type="primary">LOC106170003</name>
</gene>
<name>A0A1S3J4G5_LINAN</name>
<feature type="signal peptide" evidence="8">
    <location>
        <begin position="1"/>
        <end position="19"/>
    </location>
</feature>
<keyword evidence="8" id="KW-0732">Signal</keyword>
<dbReference type="InterPro" id="IPR000209">
    <property type="entry name" value="Peptidase_S8/S53_dom"/>
</dbReference>
<dbReference type="PROSITE" id="PS51892">
    <property type="entry name" value="SUBTILASE"/>
    <property type="match status" value="1"/>
</dbReference>